<evidence type="ECO:0000256" key="1">
    <source>
        <dbReference type="SAM" id="Phobius"/>
    </source>
</evidence>
<evidence type="ECO:0000313" key="3">
    <source>
        <dbReference type="Proteomes" id="UP000785171"/>
    </source>
</evidence>
<feature type="transmembrane region" description="Helical" evidence="1">
    <location>
        <begin position="949"/>
        <end position="968"/>
    </location>
</feature>
<feature type="non-terminal residue" evidence="2">
    <location>
        <position position="1"/>
    </location>
</feature>
<comment type="caution">
    <text evidence="2">The sequence shown here is derived from an EMBL/GenBank/DDBJ whole genome shotgun (WGS) entry which is preliminary data.</text>
</comment>
<reference evidence="2" key="1">
    <citation type="journal article" date="2015" name="Genom Data">
        <title>Genome sequences of six Phytophthora species associated with forests in New Zealand.</title>
        <authorList>
            <person name="Studholme D.J."/>
            <person name="McDougal R.L."/>
            <person name="Sambles C."/>
            <person name="Hansen E."/>
            <person name="Hardy G."/>
            <person name="Grant M."/>
            <person name="Ganley R.J."/>
            <person name="Williams N.M."/>
        </authorList>
    </citation>
    <scope>NUCLEOTIDE SEQUENCE</scope>
    <source>
        <strain evidence="2">NZFS 2646</strain>
    </source>
</reference>
<keyword evidence="1" id="KW-1133">Transmembrane helix</keyword>
<feature type="transmembrane region" description="Helical" evidence="1">
    <location>
        <begin position="866"/>
        <end position="891"/>
    </location>
</feature>
<accession>A0A8T0LJ33</accession>
<name>A0A8T0LJ33_9STRA</name>
<reference evidence="2" key="2">
    <citation type="submission" date="2020-06" db="EMBL/GenBank/DDBJ databases">
        <authorList>
            <person name="Studholme D.J."/>
        </authorList>
    </citation>
    <scope>NUCLEOTIDE SEQUENCE</scope>
    <source>
        <strain evidence="2">NZFS 2646</strain>
    </source>
</reference>
<evidence type="ECO:0008006" key="4">
    <source>
        <dbReference type="Google" id="ProtNLM"/>
    </source>
</evidence>
<sequence length="1011" mass="113036">MLEEGGTILEEMKVDLKHVVRVIVPFFNGFSPQPVERSMPIVASFSWRLLYRFFLDKNCDLEFTEWFAVRLPRNGGQLMLASAVKVIERKLREKLQEPAATLYLFLSVDEYQKIEGVRAPQTGSKTSVLRELVETVTILLCTQSSSMIVLPMFAGTDLGVIEPGSIANSSYYVTERLPMNLLSMDQVFSIVESDASYAGLLNHAQICRHLFILGGVPRWTVEYLTAVNLTCVQEKTVSLDSINNCFETIWGKYVESYLNALESQKLVRLAAFAVSGRRVRGYDMFDGSLKWSRLRDSSLCLLIPFEYGACDVRVPYALLHSVGLSCDEKTTEADRDFAGALKDMREEVDSAMFKVQPWQSWEMFGACFYAVRINALLVLGHSTVTLGDLLPGTLMSAKTRAISVKLVPSRVIRCAGAFGASTPRFIPRKGNQLETIDWTSGGYIVVNDDGGAGVDIFFALKDAATGNEVVIVDQRKRQFGKFQPSHASVYLDKLSVCPDFLVASGARLVRGVMNCVSSSNLATYVVPDGCFVLSRAKTEQFHGTLAYHPACSPVISMNSACKTALKTVFQGDTKEVDQVVGEIMRKREEPSGGFLTSDELLSFIKTKRSLHSCDGLVKSAERVRPPNVSGMGLRTCFASSTRWFMLVMFAAATFALVMAMVSSTRYEHLSSGLIWGGVLSAVSVSFVIISYVSVPAYRQHPNPLMFWRTIADAIFVCQLLAQQFVRCVFFDCGYLCNSSNLQCGCTTNAKAGETYIWFAGVFEFSLIAAECWFLSMTANLLLSLTNPFADFKRNTKLFHVFSWGTGLLMAVLLMTINSLAGFSDLGVCWTNAFKNMKPDTLDTCDAGFYIYDNFNSSNYNAVNANIASWVFFYVWMAFFIVFGIGVWVWAWKRLSEGMPETYAVRVQSINRARFNVFAVTIYWILVIIIYFLFLRSRQNGVNDRRLNELLNFVIAGKGYVDLVIWFSLNDFRVEDFKCMSTTITDVDVDLNPQVNAALRREVLFYTTSGIV</sequence>
<keyword evidence="1" id="KW-0812">Transmembrane</keyword>
<proteinExistence type="predicted"/>
<keyword evidence="1" id="KW-0472">Membrane</keyword>
<protein>
    <recommendedName>
        <fullName evidence="4">G-protein coupled receptors family 2 profile 2 domain-containing protein</fullName>
    </recommendedName>
</protein>
<dbReference type="EMBL" id="JPWV03000866">
    <property type="protein sequence ID" value="KAG2503037.1"/>
    <property type="molecule type" value="Genomic_DNA"/>
</dbReference>
<feature type="transmembrane region" description="Helical" evidence="1">
    <location>
        <begin position="756"/>
        <end position="785"/>
    </location>
</feature>
<gene>
    <name evidence="2" type="ORF">JM16_009191</name>
</gene>
<evidence type="ECO:0000313" key="2">
    <source>
        <dbReference type="EMBL" id="KAG2503037.1"/>
    </source>
</evidence>
<feature type="transmembrane region" description="Helical" evidence="1">
    <location>
        <begin position="643"/>
        <end position="661"/>
    </location>
</feature>
<dbReference type="GO" id="GO:0016020">
    <property type="term" value="C:membrane"/>
    <property type="evidence" value="ECO:0007669"/>
    <property type="project" value="InterPro"/>
</dbReference>
<feature type="transmembrane region" description="Helical" evidence="1">
    <location>
        <begin position="912"/>
        <end position="933"/>
    </location>
</feature>
<dbReference type="AlphaFoldDB" id="A0A8T0LJ33"/>
<organism evidence="2 3">
    <name type="scientific">Phytophthora kernoviae</name>
    <dbReference type="NCBI Taxonomy" id="325452"/>
    <lineage>
        <taxon>Eukaryota</taxon>
        <taxon>Sar</taxon>
        <taxon>Stramenopiles</taxon>
        <taxon>Oomycota</taxon>
        <taxon>Peronosporomycetes</taxon>
        <taxon>Peronosporales</taxon>
        <taxon>Peronosporaceae</taxon>
        <taxon>Phytophthora</taxon>
    </lineage>
</organism>
<feature type="transmembrane region" description="Helical" evidence="1">
    <location>
        <begin position="797"/>
        <end position="816"/>
    </location>
</feature>
<feature type="transmembrane region" description="Helical" evidence="1">
    <location>
        <begin position="673"/>
        <end position="694"/>
    </location>
</feature>
<dbReference type="Proteomes" id="UP000785171">
    <property type="component" value="Unassembled WGS sequence"/>
</dbReference>
<dbReference type="GO" id="GO:0007166">
    <property type="term" value="P:cell surface receptor signaling pathway"/>
    <property type="evidence" value="ECO:0007669"/>
    <property type="project" value="InterPro"/>
</dbReference>